<keyword evidence="4" id="KW-0862">Zinc</keyword>
<evidence type="ECO:0000256" key="3">
    <source>
        <dbReference type="ARBA" id="ARBA00022771"/>
    </source>
</evidence>
<evidence type="ECO:0000256" key="5">
    <source>
        <dbReference type="ARBA" id="ARBA00023242"/>
    </source>
</evidence>
<keyword evidence="5" id="KW-0539">Nucleus</keyword>
<keyword evidence="2" id="KW-0479">Metal-binding</keyword>
<dbReference type="InterPro" id="IPR012337">
    <property type="entry name" value="RNaseH-like_sf"/>
</dbReference>
<accession>A0AAW2DPL9</accession>
<dbReference type="PANTHER" id="PTHR46481:SF10">
    <property type="entry name" value="ZINC FINGER BED DOMAIN-CONTAINING PROTEIN 39"/>
    <property type="match status" value="1"/>
</dbReference>
<dbReference type="GO" id="GO:0046983">
    <property type="term" value="F:protein dimerization activity"/>
    <property type="evidence" value="ECO:0007669"/>
    <property type="project" value="InterPro"/>
</dbReference>
<dbReference type="InterPro" id="IPR008906">
    <property type="entry name" value="HATC_C_dom"/>
</dbReference>
<gene>
    <name evidence="7" type="ORF">SO802_007187</name>
</gene>
<organism evidence="7 8">
    <name type="scientific">Lithocarpus litseifolius</name>
    <dbReference type="NCBI Taxonomy" id="425828"/>
    <lineage>
        <taxon>Eukaryota</taxon>
        <taxon>Viridiplantae</taxon>
        <taxon>Streptophyta</taxon>
        <taxon>Embryophyta</taxon>
        <taxon>Tracheophyta</taxon>
        <taxon>Spermatophyta</taxon>
        <taxon>Magnoliopsida</taxon>
        <taxon>eudicotyledons</taxon>
        <taxon>Gunneridae</taxon>
        <taxon>Pentapetalae</taxon>
        <taxon>rosids</taxon>
        <taxon>fabids</taxon>
        <taxon>Fagales</taxon>
        <taxon>Fagaceae</taxon>
        <taxon>Lithocarpus</taxon>
    </lineage>
</organism>
<dbReference type="AlphaFoldDB" id="A0AAW2DPL9"/>
<dbReference type="Pfam" id="PF05699">
    <property type="entry name" value="Dimer_Tnp_hAT"/>
    <property type="match status" value="1"/>
</dbReference>
<comment type="subcellular location">
    <subcellularLocation>
        <location evidence="1">Nucleus</location>
    </subcellularLocation>
</comment>
<dbReference type="EMBL" id="JAZDWU010000002">
    <property type="protein sequence ID" value="KAL0012079.1"/>
    <property type="molecule type" value="Genomic_DNA"/>
</dbReference>
<dbReference type="InterPro" id="IPR052035">
    <property type="entry name" value="ZnF_BED_domain_contain"/>
</dbReference>
<evidence type="ECO:0000313" key="8">
    <source>
        <dbReference type="Proteomes" id="UP001459277"/>
    </source>
</evidence>
<keyword evidence="8" id="KW-1185">Reference proteome</keyword>
<feature type="domain" description="HAT C-terminal dimerisation" evidence="6">
    <location>
        <begin position="250"/>
        <end position="330"/>
    </location>
</feature>
<dbReference type="GO" id="GO:0005634">
    <property type="term" value="C:nucleus"/>
    <property type="evidence" value="ECO:0007669"/>
    <property type="project" value="UniProtKB-SubCell"/>
</dbReference>
<evidence type="ECO:0000256" key="2">
    <source>
        <dbReference type="ARBA" id="ARBA00022723"/>
    </source>
</evidence>
<dbReference type="GO" id="GO:0008270">
    <property type="term" value="F:zinc ion binding"/>
    <property type="evidence" value="ECO:0007669"/>
    <property type="project" value="UniProtKB-KW"/>
</dbReference>
<comment type="caution">
    <text evidence="7">The sequence shown here is derived from an EMBL/GenBank/DDBJ whole genome shotgun (WGS) entry which is preliminary data.</text>
</comment>
<evidence type="ECO:0000256" key="1">
    <source>
        <dbReference type="ARBA" id="ARBA00004123"/>
    </source>
</evidence>
<evidence type="ECO:0000256" key="4">
    <source>
        <dbReference type="ARBA" id="ARBA00022833"/>
    </source>
</evidence>
<dbReference type="SUPFAM" id="SSF53098">
    <property type="entry name" value="Ribonuclease H-like"/>
    <property type="match status" value="1"/>
</dbReference>
<evidence type="ECO:0000259" key="6">
    <source>
        <dbReference type="Pfam" id="PF05699"/>
    </source>
</evidence>
<proteinExistence type="predicted"/>
<keyword evidence="3" id="KW-0863">Zinc-finger</keyword>
<evidence type="ECO:0000313" key="7">
    <source>
        <dbReference type="EMBL" id="KAL0012079.1"/>
    </source>
</evidence>
<sequence>MRCCAHILNLIVQSGLKSIHESIAKVRNAVRYVRASPARFEKFQECVENEKIKAKCLLSLDVPTRWNSTYLMLDCALKFVRAFDRLEEEDRHYKLYFCELDVTGKKPIGPLNYLDWENVKTFVKFLSIFYEATLRFSESLFVTSNTYFHELISIEDQLQQLCSVDGDPLLKSMADKRDAMSSQVRDALKRLYVERVGQDGASNSSGSGASLSRDSMPSVGNALLSDRIKSYNNRFKQHLADKDSVESKSELDRYLLESSEDPDVEDFDILMWWKMNSSRYRVLSQIARDVLAIPVSTVASESAFSTGRHVLDLFRSSLSPNTVEALICTQN</sequence>
<dbReference type="PANTHER" id="PTHR46481">
    <property type="entry name" value="ZINC FINGER BED DOMAIN-CONTAINING PROTEIN 4"/>
    <property type="match status" value="1"/>
</dbReference>
<reference evidence="7 8" key="1">
    <citation type="submission" date="2024-01" db="EMBL/GenBank/DDBJ databases">
        <title>A telomere-to-telomere, gap-free genome of sweet tea (Lithocarpus litseifolius).</title>
        <authorList>
            <person name="Zhou J."/>
        </authorList>
    </citation>
    <scope>NUCLEOTIDE SEQUENCE [LARGE SCALE GENOMIC DNA]</scope>
    <source>
        <strain evidence="7">Zhou-2022a</strain>
        <tissue evidence="7">Leaf</tissue>
    </source>
</reference>
<protein>
    <recommendedName>
        <fullName evidence="6">HAT C-terminal dimerisation domain-containing protein</fullName>
    </recommendedName>
</protein>
<dbReference type="Proteomes" id="UP001459277">
    <property type="component" value="Unassembled WGS sequence"/>
</dbReference>
<name>A0AAW2DPL9_9ROSI</name>